<dbReference type="AlphaFoldDB" id="A0A078AY29"/>
<keyword evidence="1" id="KW-1133">Transmembrane helix</keyword>
<reference evidence="2 3" key="1">
    <citation type="submission" date="2014-06" db="EMBL/GenBank/DDBJ databases">
        <authorList>
            <person name="Swart Estienne"/>
        </authorList>
    </citation>
    <scope>NUCLEOTIDE SEQUENCE [LARGE SCALE GENOMIC DNA]</scope>
    <source>
        <strain evidence="2 3">130c</strain>
    </source>
</reference>
<protein>
    <submittedName>
        <fullName evidence="2">Uncharacterized protein</fullName>
    </submittedName>
</protein>
<dbReference type="EMBL" id="CCKQ01015219">
    <property type="protein sequence ID" value="CDW87026.1"/>
    <property type="molecule type" value="Genomic_DNA"/>
</dbReference>
<accession>A0A078AY29</accession>
<evidence type="ECO:0000256" key="1">
    <source>
        <dbReference type="SAM" id="Phobius"/>
    </source>
</evidence>
<keyword evidence="1" id="KW-0472">Membrane</keyword>
<keyword evidence="1" id="KW-0812">Transmembrane</keyword>
<organism evidence="2 3">
    <name type="scientific">Stylonychia lemnae</name>
    <name type="common">Ciliate</name>
    <dbReference type="NCBI Taxonomy" id="5949"/>
    <lineage>
        <taxon>Eukaryota</taxon>
        <taxon>Sar</taxon>
        <taxon>Alveolata</taxon>
        <taxon>Ciliophora</taxon>
        <taxon>Intramacronucleata</taxon>
        <taxon>Spirotrichea</taxon>
        <taxon>Stichotrichia</taxon>
        <taxon>Sporadotrichida</taxon>
        <taxon>Oxytrichidae</taxon>
        <taxon>Stylonychinae</taxon>
        <taxon>Stylonychia</taxon>
    </lineage>
</organism>
<sequence>MNSACANYKKRNSIQDQDQAARIYLHCFYFIPQERYYSNQIWIQQEKEKLPKIKIEEKYEKINEQNLESLNLISELWHSIGFTLSNFHILRGQGYYTAFDIFNNFLKAALLSNNIGDSSVIYAPDKLQVLDTCPLSQNQPDNSKLQQIKAMSVKQYEARLIIAGQFFCLTGVKIYFSLIWLLALHSTRSSNATFKLHQEAGHLV</sequence>
<evidence type="ECO:0000313" key="3">
    <source>
        <dbReference type="Proteomes" id="UP000039865"/>
    </source>
</evidence>
<dbReference type="InParanoid" id="A0A078AY29"/>
<evidence type="ECO:0000313" key="2">
    <source>
        <dbReference type="EMBL" id="CDW87026.1"/>
    </source>
</evidence>
<name>A0A078AY29_STYLE</name>
<gene>
    <name evidence="2" type="primary">Contig1678.g1823</name>
    <name evidence="2" type="ORF">STYLEM_16128</name>
</gene>
<feature type="transmembrane region" description="Helical" evidence="1">
    <location>
        <begin position="160"/>
        <end position="183"/>
    </location>
</feature>
<dbReference type="Proteomes" id="UP000039865">
    <property type="component" value="Unassembled WGS sequence"/>
</dbReference>
<proteinExistence type="predicted"/>
<keyword evidence="3" id="KW-1185">Reference proteome</keyword>